<dbReference type="PROSITE" id="PS50206">
    <property type="entry name" value="RHODANESE_3"/>
    <property type="match status" value="1"/>
</dbReference>
<reference evidence="2 3" key="1">
    <citation type="submission" date="2021-04" db="EMBL/GenBank/DDBJ databases">
        <title>Genomics, taxonomy and metabolism of representatives of sulfur bacteria of the genus Thiothrix: Thiothrix fructosivorans QT, Thiothrix unzii A1T and three new species, Thiothrix subterranea sp. nov., Thiothrix litoralis sp. nov. and 'Candidatus Thiothrix anitrata' sp. nov.</title>
        <authorList>
            <person name="Ravin N.V."/>
            <person name="Smolyakov D."/>
            <person name="Rudenko T.S."/>
            <person name="Mardanov A.V."/>
            <person name="Beletsky A.V."/>
            <person name="Markov N.D."/>
            <person name="Fomenkov A.I."/>
            <person name="Roberts R.J."/>
            <person name="Karnachuk O.V."/>
            <person name="Novikov A."/>
            <person name="Grabovich M.Y."/>
        </authorList>
    </citation>
    <scope>NUCLEOTIDE SEQUENCE [LARGE SCALE GENOMIC DNA]</scope>
    <source>
        <strain evidence="2 3">A52</strain>
    </source>
</reference>
<dbReference type="Pfam" id="PF13649">
    <property type="entry name" value="Methyltransf_25"/>
    <property type="match status" value="1"/>
</dbReference>
<dbReference type="Proteomes" id="UP000672027">
    <property type="component" value="Chromosome"/>
</dbReference>
<dbReference type="RefSeq" id="WP_210225976.1">
    <property type="nucleotide sequence ID" value="NZ_CP072800.1"/>
</dbReference>
<dbReference type="Gene3D" id="3.40.50.150">
    <property type="entry name" value="Vaccinia Virus protein VP39"/>
    <property type="match status" value="1"/>
</dbReference>
<dbReference type="SUPFAM" id="SSF52821">
    <property type="entry name" value="Rhodanese/Cell cycle control phosphatase"/>
    <property type="match status" value="1"/>
</dbReference>
<organism evidence="2 3">
    <name type="scientific">Candidatus Thiothrix anitrata</name>
    <dbReference type="NCBI Taxonomy" id="2823902"/>
    <lineage>
        <taxon>Bacteria</taxon>
        <taxon>Pseudomonadati</taxon>
        <taxon>Pseudomonadota</taxon>
        <taxon>Gammaproteobacteria</taxon>
        <taxon>Thiotrichales</taxon>
        <taxon>Thiotrichaceae</taxon>
        <taxon>Thiothrix</taxon>
    </lineage>
</organism>
<protein>
    <submittedName>
        <fullName evidence="2">Methyltransferase domain-containing protein</fullName>
    </submittedName>
</protein>
<evidence type="ECO:0000313" key="2">
    <source>
        <dbReference type="EMBL" id="QTR49118.1"/>
    </source>
</evidence>
<keyword evidence="2" id="KW-0808">Transferase</keyword>
<proteinExistence type="predicted"/>
<gene>
    <name evidence="2" type="ORF">J8380_12685</name>
</gene>
<accession>A0ABX7X365</accession>
<sequence>MTINAKAIVDCRNATVFQAGHCLGAASIPAAELAQRMHELPKTSEPLGVYGDEQSLDTAVKFLTEKGYQVCQQWLWTPALLECLRAQGQLATGTHSQRLWQPAPLVASFVTEWMPAHGIIPSNGLDIGCGAGRDLVYLAMHGWAMTGIDYIPAALQRVQQLAASQHCTVTTWECDLETGQNPFATIADGHFGLVCVARYLHRPLFPWLKRIIKPGGILIYQTFMQGAEQFGSPRNPKFLLKPGELAAEFANANILLDDIEYLDDGRPVSAFICQL</sequence>
<evidence type="ECO:0000259" key="1">
    <source>
        <dbReference type="PROSITE" id="PS50206"/>
    </source>
</evidence>
<dbReference type="InterPro" id="IPR036873">
    <property type="entry name" value="Rhodanese-like_dom_sf"/>
</dbReference>
<dbReference type="CDD" id="cd02440">
    <property type="entry name" value="AdoMet_MTases"/>
    <property type="match status" value="1"/>
</dbReference>
<dbReference type="GO" id="GO:0008168">
    <property type="term" value="F:methyltransferase activity"/>
    <property type="evidence" value="ECO:0007669"/>
    <property type="project" value="UniProtKB-KW"/>
</dbReference>
<feature type="domain" description="Rhodanese" evidence="1">
    <location>
        <begin position="2"/>
        <end position="47"/>
    </location>
</feature>
<dbReference type="Gene3D" id="3.40.250.10">
    <property type="entry name" value="Rhodanese-like domain"/>
    <property type="match status" value="1"/>
</dbReference>
<dbReference type="EMBL" id="CP072800">
    <property type="protein sequence ID" value="QTR49118.1"/>
    <property type="molecule type" value="Genomic_DNA"/>
</dbReference>
<keyword evidence="3" id="KW-1185">Reference proteome</keyword>
<name>A0ABX7X365_9GAMM</name>
<dbReference type="InterPro" id="IPR041698">
    <property type="entry name" value="Methyltransf_25"/>
</dbReference>
<dbReference type="GO" id="GO:0032259">
    <property type="term" value="P:methylation"/>
    <property type="evidence" value="ECO:0007669"/>
    <property type="project" value="UniProtKB-KW"/>
</dbReference>
<dbReference type="InterPro" id="IPR001763">
    <property type="entry name" value="Rhodanese-like_dom"/>
</dbReference>
<dbReference type="SUPFAM" id="SSF53335">
    <property type="entry name" value="S-adenosyl-L-methionine-dependent methyltransferases"/>
    <property type="match status" value="1"/>
</dbReference>
<keyword evidence="2" id="KW-0489">Methyltransferase</keyword>
<evidence type="ECO:0000313" key="3">
    <source>
        <dbReference type="Proteomes" id="UP000672027"/>
    </source>
</evidence>
<dbReference type="InterPro" id="IPR029063">
    <property type="entry name" value="SAM-dependent_MTases_sf"/>
</dbReference>